<reference evidence="2" key="3">
    <citation type="submission" date="2015-04" db="UniProtKB">
        <authorList>
            <consortium name="EnsemblPlants"/>
        </authorList>
    </citation>
    <scope>IDENTIFICATION</scope>
</reference>
<feature type="region of interest" description="Disordered" evidence="1">
    <location>
        <begin position="39"/>
        <end position="62"/>
    </location>
</feature>
<reference evidence="3" key="2">
    <citation type="submission" date="2013-12" db="EMBL/GenBank/DDBJ databases">
        <authorList>
            <person name="Yu Y."/>
            <person name="Lee S."/>
            <person name="de Baynast K."/>
            <person name="Wissotski M."/>
            <person name="Liu L."/>
            <person name="Talag J."/>
            <person name="Goicoechea J."/>
            <person name="Angelova A."/>
            <person name="Jetty R."/>
            <person name="Kudrna D."/>
            <person name="Golser W."/>
            <person name="Rivera L."/>
            <person name="Zhang J."/>
            <person name="Wing R."/>
        </authorList>
    </citation>
    <scope>NUCLEOTIDE SEQUENCE</scope>
</reference>
<dbReference type="HOGENOM" id="CLU_2593206_0_0_1"/>
<name>A0A0D9V1T8_9ORYZ</name>
<proteinExistence type="predicted"/>
<feature type="compositionally biased region" description="Low complexity" evidence="1">
    <location>
        <begin position="53"/>
        <end position="62"/>
    </location>
</feature>
<dbReference type="Proteomes" id="UP000032180">
    <property type="component" value="Chromosome 1"/>
</dbReference>
<dbReference type="EnsemblPlants" id="LPERR01G16330.1">
    <property type="protein sequence ID" value="LPERR01G16330.1"/>
    <property type="gene ID" value="LPERR01G16330"/>
</dbReference>
<evidence type="ECO:0000313" key="3">
    <source>
        <dbReference type="Proteomes" id="UP000032180"/>
    </source>
</evidence>
<dbReference type="AlphaFoldDB" id="A0A0D9V1T8"/>
<organism evidence="2 3">
    <name type="scientific">Leersia perrieri</name>
    <dbReference type="NCBI Taxonomy" id="77586"/>
    <lineage>
        <taxon>Eukaryota</taxon>
        <taxon>Viridiplantae</taxon>
        <taxon>Streptophyta</taxon>
        <taxon>Embryophyta</taxon>
        <taxon>Tracheophyta</taxon>
        <taxon>Spermatophyta</taxon>
        <taxon>Magnoliopsida</taxon>
        <taxon>Liliopsida</taxon>
        <taxon>Poales</taxon>
        <taxon>Poaceae</taxon>
        <taxon>BOP clade</taxon>
        <taxon>Oryzoideae</taxon>
        <taxon>Oryzeae</taxon>
        <taxon>Oryzinae</taxon>
        <taxon>Leersia</taxon>
    </lineage>
</organism>
<reference evidence="2 3" key="1">
    <citation type="submission" date="2012-08" db="EMBL/GenBank/DDBJ databases">
        <title>Oryza genome evolution.</title>
        <authorList>
            <person name="Wing R.A."/>
        </authorList>
    </citation>
    <scope>NUCLEOTIDE SEQUENCE</scope>
</reference>
<accession>A0A0D9V1T8</accession>
<dbReference type="Gramene" id="LPERR01G16330.1">
    <property type="protein sequence ID" value="LPERR01G16330.1"/>
    <property type="gene ID" value="LPERR01G16330"/>
</dbReference>
<sequence length="80" mass="8398">MERESQKETDITVAGVNARACCRRPPAAACRVALSAPAGRRLQPPPAGRRRTPATSARTAVRPRPAVRHALAPYAGIAGS</sequence>
<evidence type="ECO:0000313" key="2">
    <source>
        <dbReference type="EnsemblPlants" id="LPERR01G16330.1"/>
    </source>
</evidence>
<evidence type="ECO:0000256" key="1">
    <source>
        <dbReference type="SAM" id="MobiDB-lite"/>
    </source>
</evidence>
<keyword evidence="3" id="KW-1185">Reference proteome</keyword>
<protein>
    <submittedName>
        <fullName evidence="2">Uncharacterized protein</fullName>
    </submittedName>
</protein>